<dbReference type="EMBL" id="JASSVS010000005">
    <property type="protein sequence ID" value="MDL0431672.1"/>
    <property type="molecule type" value="Genomic_DNA"/>
</dbReference>
<name>A0ABT7IBZ2_9GAMM</name>
<accession>A0ABT7IBZ2</accession>
<evidence type="ECO:0000313" key="2">
    <source>
        <dbReference type="Proteomes" id="UP001227964"/>
    </source>
</evidence>
<sequence>MKVMIAGFIAALVIAALAPVVLNQFGWSSAEQYSSESVRLD</sequence>
<organism evidence="1 2">
    <name type="scientific">Marinobacter azerbaijanicus</name>
    <dbReference type="NCBI Taxonomy" id="3050455"/>
    <lineage>
        <taxon>Bacteria</taxon>
        <taxon>Pseudomonadati</taxon>
        <taxon>Pseudomonadota</taxon>
        <taxon>Gammaproteobacteria</taxon>
        <taxon>Pseudomonadales</taxon>
        <taxon>Marinobacteraceae</taxon>
        <taxon>Marinobacter</taxon>
    </lineage>
</organism>
<reference evidence="1 2" key="1">
    <citation type="submission" date="2023-06" db="EMBL/GenBank/DDBJ databases">
        <title>Marinobacter azerbaijanicus a moderately halophilic, isolated from Urmia Lake in Azerbaijan region of Iran.</title>
        <authorList>
            <person name="Sanchez-Porro C."/>
            <person name="Aghdam E.M."/>
            <person name="Saheb S.M."/>
            <person name="Tarhriz V."/>
            <person name="Kazemi E."/>
            <person name="Ammozegar M.A."/>
            <person name="Ventosa A."/>
            <person name="Hejazi M.S."/>
        </authorList>
    </citation>
    <scope>NUCLEOTIDE SEQUENCE [LARGE SCALE GENOMIC DNA]</scope>
    <source>
        <strain evidence="1 2">TBZ242</strain>
    </source>
</reference>
<gene>
    <name evidence="1" type="ORF">QPM17_11070</name>
</gene>
<evidence type="ECO:0000313" key="1">
    <source>
        <dbReference type="EMBL" id="MDL0431672.1"/>
    </source>
</evidence>
<proteinExistence type="predicted"/>
<keyword evidence="2" id="KW-1185">Reference proteome</keyword>
<dbReference type="Proteomes" id="UP001227964">
    <property type="component" value="Unassembled WGS sequence"/>
</dbReference>
<comment type="caution">
    <text evidence="1">The sequence shown here is derived from an EMBL/GenBank/DDBJ whole genome shotgun (WGS) entry which is preliminary data.</text>
</comment>
<dbReference type="RefSeq" id="WP_285391127.1">
    <property type="nucleotide sequence ID" value="NZ_JASSVS010000005.1"/>
</dbReference>
<protein>
    <submittedName>
        <fullName evidence="1">Uncharacterized protein</fullName>
    </submittedName>
</protein>